<evidence type="ECO:0000313" key="8">
    <source>
        <dbReference type="EMBL" id="MFC6792136.1"/>
    </source>
</evidence>
<evidence type="ECO:0000256" key="4">
    <source>
        <dbReference type="ARBA" id="ARBA00022475"/>
    </source>
</evidence>
<comment type="subcellular location">
    <subcellularLocation>
        <location evidence="1">Membrane</location>
        <topology evidence="1">Single-pass membrane protein</topology>
    </subcellularLocation>
</comment>
<dbReference type="Pfam" id="PF07886">
    <property type="entry name" value="BA14K"/>
    <property type="match status" value="1"/>
</dbReference>
<dbReference type="InterPro" id="IPR012413">
    <property type="entry name" value="BA14K"/>
</dbReference>
<evidence type="ECO:0000256" key="3">
    <source>
        <dbReference type="ARBA" id="ARBA00020552"/>
    </source>
</evidence>
<feature type="signal peptide" evidence="7">
    <location>
        <begin position="1"/>
        <end position="22"/>
    </location>
</feature>
<evidence type="ECO:0000256" key="6">
    <source>
        <dbReference type="ARBA" id="ARBA00025321"/>
    </source>
</evidence>
<feature type="chain" id="PRO_5046911494" description="Lectin-like protein BA14k" evidence="7">
    <location>
        <begin position="23"/>
        <end position="142"/>
    </location>
</feature>
<dbReference type="RefSeq" id="WP_378973719.1">
    <property type="nucleotide sequence ID" value="NZ_JBHSWN010000001.1"/>
</dbReference>
<keyword evidence="7" id="KW-0732">Signal</keyword>
<dbReference type="EMBL" id="JBHSWN010000001">
    <property type="protein sequence ID" value="MFC6792136.1"/>
    <property type="molecule type" value="Genomic_DNA"/>
</dbReference>
<protein>
    <recommendedName>
        <fullName evidence="3">Lectin-like protein BA14k</fullName>
    </recommendedName>
</protein>
<comment type="similarity">
    <text evidence="2">Belongs to the BA14k family.</text>
</comment>
<keyword evidence="5" id="KW-0430">Lectin</keyword>
<accession>A0ABW2BQB1</accession>
<proteinExistence type="inferred from homology"/>
<sequence length="142" mass="14279">MKLSLTLAAAVAASLLGQPAVAGSATAPIEALTAGTLPTSYVQLRRFGHRHHGFRRGYGYRRGYGRGYGYRRGPGVGAAVGAGVAGLAAGAIIGGAIANSQAQAAQGAANSEAVAACARRFRSYDASSGTYLGNDGDRHACP</sequence>
<evidence type="ECO:0000313" key="9">
    <source>
        <dbReference type="Proteomes" id="UP001596292"/>
    </source>
</evidence>
<comment type="caution">
    <text evidence="8">The sequence shown here is derived from an EMBL/GenBank/DDBJ whole genome shotgun (WGS) entry which is preliminary data.</text>
</comment>
<organism evidence="8 9">
    <name type="scientific">Methylobacterium komagatae</name>
    <dbReference type="NCBI Taxonomy" id="374425"/>
    <lineage>
        <taxon>Bacteria</taxon>
        <taxon>Pseudomonadati</taxon>
        <taxon>Pseudomonadota</taxon>
        <taxon>Alphaproteobacteria</taxon>
        <taxon>Hyphomicrobiales</taxon>
        <taxon>Methylobacteriaceae</taxon>
        <taxon>Methylobacterium</taxon>
    </lineage>
</organism>
<evidence type="ECO:0000256" key="7">
    <source>
        <dbReference type="SAM" id="SignalP"/>
    </source>
</evidence>
<evidence type="ECO:0000256" key="1">
    <source>
        <dbReference type="ARBA" id="ARBA00004167"/>
    </source>
</evidence>
<evidence type="ECO:0000256" key="5">
    <source>
        <dbReference type="ARBA" id="ARBA00022734"/>
    </source>
</evidence>
<keyword evidence="9" id="KW-1185">Reference proteome</keyword>
<reference evidence="9" key="1">
    <citation type="journal article" date="2019" name="Int. J. Syst. Evol. Microbiol.">
        <title>The Global Catalogue of Microorganisms (GCM) 10K type strain sequencing project: providing services to taxonomists for standard genome sequencing and annotation.</title>
        <authorList>
            <consortium name="The Broad Institute Genomics Platform"/>
            <consortium name="The Broad Institute Genome Sequencing Center for Infectious Disease"/>
            <person name="Wu L."/>
            <person name="Ma J."/>
        </authorList>
    </citation>
    <scope>NUCLEOTIDE SEQUENCE [LARGE SCALE GENOMIC DNA]</scope>
    <source>
        <strain evidence="9">CCUG 48316</strain>
    </source>
</reference>
<evidence type="ECO:0000256" key="2">
    <source>
        <dbReference type="ARBA" id="ARBA00010270"/>
    </source>
</evidence>
<dbReference type="Proteomes" id="UP001596292">
    <property type="component" value="Unassembled WGS sequence"/>
</dbReference>
<keyword evidence="4" id="KW-0472">Membrane</keyword>
<name>A0ABW2BQB1_9HYPH</name>
<comment type="function">
    <text evidence="6">Has immunoglobulin-binding and hemagglutination properties, and can bind to mannose. Essential for virulence. May be involved in LPS biosynthesis or polysaccharide transport.</text>
</comment>
<gene>
    <name evidence="8" type="ORF">ACFQE0_22685</name>
</gene>
<keyword evidence="4" id="KW-1003">Cell membrane</keyword>